<feature type="region of interest" description="Disordered" evidence="1">
    <location>
        <begin position="1"/>
        <end position="29"/>
    </location>
</feature>
<name>A0A077X4A6_9FUNG</name>
<dbReference type="EMBL" id="LK023386">
    <property type="protein sequence ID" value="CDS14425.1"/>
    <property type="molecule type" value="Genomic_DNA"/>
</dbReference>
<feature type="region of interest" description="Disordered" evidence="1">
    <location>
        <begin position="167"/>
        <end position="209"/>
    </location>
</feature>
<accession>A0A077X4A6</accession>
<dbReference type="Pfam" id="PF11905">
    <property type="entry name" value="DUF3425"/>
    <property type="match status" value="1"/>
</dbReference>
<feature type="compositionally biased region" description="Polar residues" evidence="1">
    <location>
        <begin position="167"/>
        <end position="197"/>
    </location>
</feature>
<dbReference type="PANTHER" id="PTHR38116:SF9">
    <property type="entry name" value="BZIP DOMAIN-CONTAINING PROTEIN"/>
    <property type="match status" value="1"/>
</dbReference>
<dbReference type="AlphaFoldDB" id="A0A077X4A6"/>
<sequence>MDESEIDLTSTELSASPTHPPPPSSDLPDSLLSNVAAIQTLRLRLRLQSACAQMESTPFTIQPTTLQLTIPHDPRIDLVPTAHMRDRMILFRGLFDLDECFRCIISDSTFHGGDPADPSNWQLPCEFFQKFWFLTTDYTLQRITNKWRKIQGLQSLPLNALSEIHHSSPSSTFTESHQEQSSYAESLTSDDTTSTRQHAPPDSNDLFSASPIQLTAGNIPTHRSHQAHQNSTTNAMDLALDDWETVLSTTFQSQYQDILMGDHTVNTATESV</sequence>
<dbReference type="InterPro" id="IPR021833">
    <property type="entry name" value="DUF3425"/>
</dbReference>
<evidence type="ECO:0000313" key="2">
    <source>
        <dbReference type="EMBL" id="CDS14425.1"/>
    </source>
</evidence>
<dbReference type="OrthoDB" id="2593073at2759"/>
<organism evidence="2">
    <name type="scientific">Lichtheimia ramosa</name>
    <dbReference type="NCBI Taxonomy" id="688394"/>
    <lineage>
        <taxon>Eukaryota</taxon>
        <taxon>Fungi</taxon>
        <taxon>Fungi incertae sedis</taxon>
        <taxon>Mucoromycota</taxon>
        <taxon>Mucoromycotina</taxon>
        <taxon>Mucoromycetes</taxon>
        <taxon>Mucorales</taxon>
        <taxon>Lichtheimiaceae</taxon>
        <taxon>Lichtheimia</taxon>
    </lineage>
</organism>
<evidence type="ECO:0000256" key="1">
    <source>
        <dbReference type="SAM" id="MobiDB-lite"/>
    </source>
</evidence>
<dbReference type="PANTHER" id="PTHR38116">
    <property type="entry name" value="CHROMOSOME 7, WHOLE GENOME SHOTGUN SEQUENCE"/>
    <property type="match status" value="1"/>
</dbReference>
<gene>
    <name evidence="2" type="ORF">LRAMOSA06594</name>
</gene>
<proteinExistence type="predicted"/>
<protein>
    <submittedName>
        <fullName evidence="2">Uncharacterized protein</fullName>
    </submittedName>
</protein>
<reference evidence="2" key="1">
    <citation type="journal article" date="2014" name="Genome Announc.">
        <title>De novo whole-genome sequence and genome annotation of Lichtheimia ramosa.</title>
        <authorList>
            <person name="Linde J."/>
            <person name="Schwartze V."/>
            <person name="Binder U."/>
            <person name="Lass-Florl C."/>
            <person name="Voigt K."/>
            <person name="Horn F."/>
        </authorList>
    </citation>
    <scope>NUCLEOTIDE SEQUENCE</scope>
    <source>
        <strain evidence="2">JMRC FSU:6197</strain>
    </source>
</reference>